<keyword evidence="3" id="KW-1185">Reference proteome</keyword>
<name>A0ABN6M797_9BACT</name>
<dbReference type="InterPro" id="IPR018490">
    <property type="entry name" value="cNMP-bd_dom_sf"/>
</dbReference>
<protein>
    <recommendedName>
        <fullName evidence="1">Cyclic nucleotide-binding domain-containing protein</fullName>
    </recommendedName>
</protein>
<evidence type="ECO:0000313" key="3">
    <source>
        <dbReference type="Proteomes" id="UP000830055"/>
    </source>
</evidence>
<dbReference type="CDD" id="cd00038">
    <property type="entry name" value="CAP_ED"/>
    <property type="match status" value="1"/>
</dbReference>
<dbReference type="Gene3D" id="2.60.120.10">
    <property type="entry name" value="Jelly Rolls"/>
    <property type="match status" value="1"/>
</dbReference>
<dbReference type="InterPro" id="IPR000595">
    <property type="entry name" value="cNMP-bd_dom"/>
</dbReference>
<dbReference type="InterPro" id="IPR018488">
    <property type="entry name" value="cNMP-bd_CS"/>
</dbReference>
<dbReference type="PANTHER" id="PTHR24567">
    <property type="entry name" value="CRP FAMILY TRANSCRIPTIONAL REGULATORY PROTEIN"/>
    <property type="match status" value="1"/>
</dbReference>
<evidence type="ECO:0000313" key="2">
    <source>
        <dbReference type="EMBL" id="BDD87317.1"/>
    </source>
</evidence>
<dbReference type="InterPro" id="IPR050397">
    <property type="entry name" value="Env_Response_Regulators"/>
</dbReference>
<dbReference type="SMART" id="SM00100">
    <property type="entry name" value="cNMP"/>
    <property type="match status" value="1"/>
</dbReference>
<evidence type="ECO:0000259" key="1">
    <source>
        <dbReference type="PROSITE" id="PS50042"/>
    </source>
</evidence>
<dbReference type="PANTHER" id="PTHR24567:SF74">
    <property type="entry name" value="HTH-TYPE TRANSCRIPTIONAL REGULATOR ARCR"/>
    <property type="match status" value="1"/>
</dbReference>
<dbReference type="InterPro" id="IPR014710">
    <property type="entry name" value="RmlC-like_jellyroll"/>
</dbReference>
<feature type="domain" description="Cyclic nucleotide-binding" evidence="1">
    <location>
        <begin position="37"/>
        <end position="157"/>
    </location>
</feature>
<dbReference type="PROSITE" id="PS50042">
    <property type="entry name" value="CNMP_BINDING_3"/>
    <property type="match status" value="1"/>
</dbReference>
<dbReference type="PROSITE" id="PS00889">
    <property type="entry name" value="CNMP_BINDING_2"/>
    <property type="match status" value="1"/>
</dbReference>
<accession>A0ABN6M797</accession>
<reference evidence="2 3" key="1">
    <citation type="submission" date="2022-01" db="EMBL/GenBank/DDBJ databases">
        <title>Desulfofustis limnae sp. nov., a novel mesophilic sulfate-reducing bacterium isolated from marsh soil.</title>
        <authorList>
            <person name="Watanabe M."/>
            <person name="Takahashi A."/>
            <person name="Kojima H."/>
            <person name="Fukui M."/>
        </authorList>
    </citation>
    <scope>NUCLEOTIDE SEQUENCE [LARGE SCALE GENOMIC DNA]</scope>
    <source>
        <strain evidence="2 3">PPLL</strain>
    </source>
</reference>
<dbReference type="Pfam" id="PF00027">
    <property type="entry name" value="cNMP_binding"/>
    <property type="match status" value="1"/>
</dbReference>
<organism evidence="2 3">
    <name type="scientific">Desulfofustis limnaeus</name>
    <dbReference type="NCBI Taxonomy" id="2740163"/>
    <lineage>
        <taxon>Bacteria</taxon>
        <taxon>Pseudomonadati</taxon>
        <taxon>Thermodesulfobacteriota</taxon>
        <taxon>Desulfobulbia</taxon>
        <taxon>Desulfobulbales</taxon>
        <taxon>Desulfocapsaceae</taxon>
        <taxon>Desulfofustis</taxon>
    </lineage>
</organism>
<gene>
    <name evidence="2" type="ORF">DPPLL_16820</name>
</gene>
<sequence>MAAAAHGRALYNRGTMQQTKLSESEEDTRHFLVSLPIFDSFHVDELTVLARHMSFIHLQRGEFLFVEGDRGTFMGFVVSGVLEVLKKTETGENIVIARLTKGSSIGEMALIDKSTRSATVMAKQPTTMVTLTEKGFDLLTQKSPALGVKIMQKIARLLSLNMRRTSSKLADLMQSKG</sequence>
<dbReference type="Proteomes" id="UP000830055">
    <property type="component" value="Chromosome"/>
</dbReference>
<proteinExistence type="predicted"/>
<dbReference type="SUPFAM" id="SSF51206">
    <property type="entry name" value="cAMP-binding domain-like"/>
    <property type="match status" value="1"/>
</dbReference>
<dbReference type="EMBL" id="AP025516">
    <property type="protein sequence ID" value="BDD87317.1"/>
    <property type="molecule type" value="Genomic_DNA"/>
</dbReference>